<evidence type="ECO:0000256" key="10">
    <source>
        <dbReference type="ARBA" id="ARBA00022829"/>
    </source>
</evidence>
<evidence type="ECO:0000256" key="14">
    <source>
        <dbReference type="ARBA" id="ARBA00023242"/>
    </source>
</evidence>
<dbReference type="Proteomes" id="UP000002036">
    <property type="component" value="Chromosome H"/>
</dbReference>
<keyword evidence="14" id="KW-0539">Nucleus</keyword>
<evidence type="ECO:0000256" key="8">
    <source>
        <dbReference type="ARBA" id="ARBA00022701"/>
    </source>
</evidence>
<feature type="region of interest" description="Disordered" evidence="19">
    <location>
        <begin position="156"/>
        <end position="223"/>
    </location>
</feature>
<evidence type="ECO:0000256" key="13">
    <source>
        <dbReference type="ARBA" id="ARBA00023212"/>
    </source>
</evidence>
<dbReference type="GO" id="GO:0000278">
    <property type="term" value="P:mitotic cell cycle"/>
    <property type="evidence" value="ECO:0007669"/>
    <property type="project" value="InterPro"/>
</dbReference>
<evidence type="ECO:0000256" key="11">
    <source>
        <dbReference type="ARBA" id="ARBA00022838"/>
    </source>
</evidence>
<dbReference type="AlphaFoldDB" id="C5E2P4"/>
<accession>C5E2P4</accession>
<keyword evidence="11" id="KW-0995">Kinetochore</keyword>
<dbReference type="GO" id="GO:0007059">
    <property type="term" value="P:chromosome segregation"/>
    <property type="evidence" value="ECO:0007669"/>
    <property type="project" value="UniProtKB-KW"/>
</dbReference>
<keyword evidence="12" id="KW-0175">Coiled coil</keyword>
<evidence type="ECO:0000256" key="17">
    <source>
        <dbReference type="ARBA" id="ARBA00044152"/>
    </source>
</evidence>
<dbReference type="Pfam" id="PF08651">
    <property type="entry name" value="DASH_Duo1"/>
    <property type="match status" value="1"/>
</dbReference>
<evidence type="ECO:0000256" key="9">
    <source>
        <dbReference type="ARBA" id="ARBA00022776"/>
    </source>
</evidence>
<dbReference type="GO" id="GO:0072686">
    <property type="term" value="C:mitotic spindle"/>
    <property type="evidence" value="ECO:0007669"/>
    <property type="project" value="InterPro"/>
</dbReference>
<feature type="compositionally biased region" description="Basic and acidic residues" evidence="19">
    <location>
        <begin position="156"/>
        <end position="168"/>
    </location>
</feature>
<dbReference type="KEGG" id="lth:KLTH0H06622g"/>
<proteinExistence type="inferred from homology"/>
<keyword evidence="15" id="KW-0131">Cell cycle</keyword>
<evidence type="ECO:0000256" key="18">
    <source>
        <dbReference type="ARBA" id="ARBA00044358"/>
    </source>
</evidence>
<dbReference type="GeneID" id="8294483"/>
<keyword evidence="10" id="KW-0159">Chromosome partition</keyword>
<evidence type="ECO:0000256" key="15">
    <source>
        <dbReference type="ARBA" id="ARBA00023306"/>
    </source>
</evidence>
<evidence type="ECO:0000256" key="4">
    <source>
        <dbReference type="ARBA" id="ARBA00005366"/>
    </source>
</evidence>
<dbReference type="PANTHER" id="PTHR28216">
    <property type="entry name" value="DASH COMPLEX SUBUNIT DUO1"/>
    <property type="match status" value="1"/>
</dbReference>
<comment type="subcellular location">
    <subcellularLocation>
        <location evidence="3">Chromosome</location>
        <location evidence="3">Centromere</location>
        <location evidence="3">Kinetochore</location>
    </subcellularLocation>
    <subcellularLocation>
        <location evidence="2">Cytoplasm</location>
        <location evidence="2">Cytoskeleton</location>
        <location evidence="2">Spindle</location>
    </subcellularLocation>
    <subcellularLocation>
        <location evidence="1">Nucleus</location>
    </subcellularLocation>
</comment>
<dbReference type="HOGENOM" id="CLU_114619_0_0_1"/>
<comment type="similarity">
    <text evidence="4">Belongs to the DASH complex DUO1 family.</text>
</comment>
<dbReference type="FunCoup" id="C5E2P4">
    <property type="interactions" value="84"/>
</dbReference>
<evidence type="ECO:0000313" key="20">
    <source>
        <dbReference type="EMBL" id="CAR30305.1"/>
    </source>
</evidence>
<keyword evidence="7" id="KW-0132">Cell division</keyword>
<evidence type="ECO:0000313" key="21">
    <source>
        <dbReference type="Proteomes" id="UP000002036"/>
    </source>
</evidence>
<evidence type="ECO:0000256" key="1">
    <source>
        <dbReference type="ARBA" id="ARBA00004123"/>
    </source>
</evidence>
<reference evidence="20 21" key="1">
    <citation type="journal article" date="2009" name="Genome Res.">
        <title>Comparative genomics of protoploid Saccharomycetaceae.</title>
        <authorList>
            <consortium name="The Genolevures Consortium"/>
            <person name="Souciet J.-L."/>
            <person name="Dujon B."/>
            <person name="Gaillardin C."/>
            <person name="Johnston M."/>
            <person name="Baret P.V."/>
            <person name="Cliften P."/>
            <person name="Sherman D.J."/>
            <person name="Weissenbach J."/>
            <person name="Westhof E."/>
            <person name="Wincker P."/>
            <person name="Jubin C."/>
            <person name="Poulain J."/>
            <person name="Barbe V."/>
            <person name="Segurens B."/>
            <person name="Artiguenave F."/>
            <person name="Anthouard V."/>
            <person name="Vacherie B."/>
            <person name="Val M.-E."/>
            <person name="Fulton R.S."/>
            <person name="Minx P."/>
            <person name="Wilson R."/>
            <person name="Durrens P."/>
            <person name="Jean G."/>
            <person name="Marck C."/>
            <person name="Martin T."/>
            <person name="Nikolski M."/>
            <person name="Rolland T."/>
            <person name="Seret M.-L."/>
            <person name="Casaregola S."/>
            <person name="Despons L."/>
            <person name="Fairhead C."/>
            <person name="Fischer G."/>
            <person name="Lafontaine I."/>
            <person name="Leh V."/>
            <person name="Lemaire M."/>
            <person name="de Montigny J."/>
            <person name="Neuveglise C."/>
            <person name="Thierry A."/>
            <person name="Blanc-Lenfle I."/>
            <person name="Bleykasten C."/>
            <person name="Diffels J."/>
            <person name="Fritsch E."/>
            <person name="Frangeul L."/>
            <person name="Goeffon A."/>
            <person name="Jauniaux N."/>
            <person name="Kachouri-Lafond R."/>
            <person name="Payen C."/>
            <person name="Potier S."/>
            <person name="Pribylova L."/>
            <person name="Ozanne C."/>
            <person name="Richard G.-F."/>
            <person name="Sacerdot C."/>
            <person name="Straub M.-L."/>
            <person name="Talla E."/>
        </authorList>
    </citation>
    <scope>NUCLEOTIDE SEQUENCE [LARGE SCALE GENOMIC DNA]</scope>
    <source>
        <strain evidence="21">ATCC 56472 / CBS 6340 / NRRL Y-8284</strain>
    </source>
</reference>
<evidence type="ECO:0000256" key="7">
    <source>
        <dbReference type="ARBA" id="ARBA00022618"/>
    </source>
</evidence>
<name>C5E2P4_LACTC</name>
<dbReference type="InParanoid" id="C5E2P4"/>
<organism evidence="20 21">
    <name type="scientific">Lachancea thermotolerans (strain ATCC 56472 / CBS 6340 / NRRL Y-8284)</name>
    <name type="common">Yeast</name>
    <name type="synonym">Kluyveromyces thermotolerans</name>
    <dbReference type="NCBI Taxonomy" id="559295"/>
    <lineage>
        <taxon>Eukaryota</taxon>
        <taxon>Fungi</taxon>
        <taxon>Dikarya</taxon>
        <taxon>Ascomycota</taxon>
        <taxon>Saccharomycotina</taxon>
        <taxon>Saccharomycetes</taxon>
        <taxon>Saccharomycetales</taxon>
        <taxon>Saccharomycetaceae</taxon>
        <taxon>Lachancea</taxon>
    </lineage>
</organism>
<evidence type="ECO:0000256" key="2">
    <source>
        <dbReference type="ARBA" id="ARBA00004186"/>
    </source>
</evidence>
<dbReference type="OrthoDB" id="4067138at2759"/>
<keyword evidence="5" id="KW-0158">Chromosome</keyword>
<dbReference type="OMA" id="DTWIKIQ"/>
<evidence type="ECO:0000256" key="6">
    <source>
        <dbReference type="ARBA" id="ARBA00022490"/>
    </source>
</evidence>
<gene>
    <name evidence="20" type="ordered locus">KLTH0H06622g</name>
</gene>
<dbReference type="GO" id="GO:0005874">
    <property type="term" value="C:microtubule"/>
    <property type="evidence" value="ECO:0007669"/>
    <property type="project" value="UniProtKB-KW"/>
</dbReference>
<keyword evidence="21" id="KW-1185">Reference proteome</keyword>
<dbReference type="RefSeq" id="XP_002556167.1">
    <property type="nucleotide sequence ID" value="XM_002556121.1"/>
</dbReference>
<dbReference type="EMBL" id="CU928180">
    <property type="protein sequence ID" value="CAR30305.1"/>
    <property type="molecule type" value="Genomic_DNA"/>
</dbReference>
<dbReference type="InterPro" id="IPR013960">
    <property type="entry name" value="DASH_Duo1"/>
</dbReference>
<evidence type="ECO:0000256" key="16">
    <source>
        <dbReference type="ARBA" id="ARBA00023328"/>
    </source>
</evidence>
<protein>
    <recommendedName>
        <fullName evidence="17">DASH complex subunit DUO1</fullName>
    </recommendedName>
    <alternativeName>
        <fullName evidence="18">Outer kinetochore protein DUO1</fullName>
    </alternativeName>
</protein>
<keyword evidence="16" id="KW-0137">Centromere</keyword>
<evidence type="ECO:0000256" key="3">
    <source>
        <dbReference type="ARBA" id="ARBA00004629"/>
    </source>
</evidence>
<dbReference type="eggNOG" id="ENOG502S4KM">
    <property type="taxonomic scope" value="Eukaryota"/>
</dbReference>
<dbReference type="PANTHER" id="PTHR28216:SF1">
    <property type="entry name" value="DASH COMPLEX SUBUNIT DUO1"/>
    <property type="match status" value="1"/>
</dbReference>
<keyword evidence="9" id="KW-0498">Mitosis</keyword>
<sequence>MSEHAEEDSNINKLIPEIFDQMRSNLSLAPLAGGIKPFVSSKSSSNLTTQSLLEENKCLDKIIPVIQKLNSSLSSSGPQHLKRIKETCESSNKILDAWIKIQSQAGYVHELMSDHSYLEYVSATQENEALTAEAFVQRKEAQVASLKRTLEEKQQLRESVKKEQEVRSSSDVPSLPRGRRAINPRREVRGGMKKPTGIPRSSTRVSKPPLSRPPHSSVKKPSR</sequence>
<evidence type="ECO:0000256" key="5">
    <source>
        <dbReference type="ARBA" id="ARBA00022454"/>
    </source>
</evidence>
<keyword evidence="13" id="KW-0206">Cytoskeleton</keyword>
<keyword evidence="6" id="KW-0963">Cytoplasm</keyword>
<keyword evidence="8" id="KW-0493">Microtubule</keyword>
<dbReference type="STRING" id="559295.C5E2P4"/>
<evidence type="ECO:0000256" key="19">
    <source>
        <dbReference type="SAM" id="MobiDB-lite"/>
    </source>
</evidence>
<dbReference type="GO" id="GO:0051301">
    <property type="term" value="P:cell division"/>
    <property type="evidence" value="ECO:0007669"/>
    <property type="project" value="UniProtKB-KW"/>
</dbReference>
<evidence type="ECO:0000256" key="12">
    <source>
        <dbReference type="ARBA" id="ARBA00023054"/>
    </source>
</evidence>
<dbReference type="GO" id="GO:0042729">
    <property type="term" value="C:DASH complex"/>
    <property type="evidence" value="ECO:0007669"/>
    <property type="project" value="InterPro"/>
</dbReference>